<evidence type="ECO:0000313" key="2">
    <source>
        <dbReference type="Ensembl" id="ENSSSUP00005027280.1"/>
    </source>
</evidence>
<sequence length="180" mass="20026">MAIFLQSTEMLLPCLEPRPRTYSENVPWDSRALAEVLSESTAEVGETAQASCCWSDGLEGMKCEMERNLLAKPMFSLAATGKGKSILAISIQTHMISIMKLWTPQLMILLCMVLLCVLGGMQNTDSLGNSLLEECWGLPKAVECTIKCSRTFSCVNKNHTCCWTYCGNVCWKKKRSLNDI</sequence>
<evidence type="ECO:0000256" key="1">
    <source>
        <dbReference type="SAM" id="Phobius"/>
    </source>
</evidence>
<gene>
    <name evidence="2" type="primary">LOC115275437</name>
</gene>
<name>A0A673V1E6_SURSU</name>
<protein>
    <recommendedName>
        <fullName evidence="4">WAP four-disulfide core domain 11</fullName>
    </recommendedName>
</protein>
<keyword evidence="3" id="KW-1185">Reference proteome</keyword>
<organism evidence="2 3">
    <name type="scientific">Suricata suricatta</name>
    <name type="common">Meerkat</name>
    <dbReference type="NCBI Taxonomy" id="37032"/>
    <lineage>
        <taxon>Eukaryota</taxon>
        <taxon>Metazoa</taxon>
        <taxon>Chordata</taxon>
        <taxon>Craniata</taxon>
        <taxon>Vertebrata</taxon>
        <taxon>Euteleostomi</taxon>
        <taxon>Mammalia</taxon>
        <taxon>Eutheria</taxon>
        <taxon>Laurasiatheria</taxon>
        <taxon>Carnivora</taxon>
        <taxon>Feliformia</taxon>
        <taxon>Herpestidae</taxon>
        <taxon>Suricata</taxon>
    </lineage>
</organism>
<feature type="transmembrane region" description="Helical" evidence="1">
    <location>
        <begin position="101"/>
        <end position="121"/>
    </location>
</feature>
<keyword evidence="1" id="KW-1133">Transmembrane helix</keyword>
<accession>A0A673V1E6</accession>
<dbReference type="AlphaFoldDB" id="A0A673V1E6"/>
<keyword evidence="1" id="KW-0472">Membrane</keyword>
<evidence type="ECO:0000313" key="3">
    <source>
        <dbReference type="Proteomes" id="UP000472268"/>
    </source>
</evidence>
<reference evidence="2" key="3">
    <citation type="submission" date="2025-09" db="UniProtKB">
        <authorList>
            <consortium name="Ensembl"/>
        </authorList>
    </citation>
    <scope>IDENTIFICATION</scope>
</reference>
<dbReference type="RefSeq" id="XP_029775061.1">
    <property type="nucleotide sequence ID" value="XM_029919201.1"/>
</dbReference>
<proteinExistence type="predicted"/>
<dbReference type="Ensembl" id="ENSSSUT00005031182.1">
    <property type="protein sequence ID" value="ENSSSUP00005027280.1"/>
    <property type="gene ID" value="ENSSSUG00005017657.1"/>
</dbReference>
<reference evidence="2 3" key="1">
    <citation type="submission" date="2019-05" db="EMBL/GenBank/DDBJ databases">
        <title>A Chromosome-scale Meerkat (S. suricatta) Genome Assembly.</title>
        <authorList>
            <person name="Dudchenko O."/>
            <person name="Lieberman Aiden E."/>
            <person name="Tung J."/>
            <person name="Barreiro L.B."/>
            <person name="Clutton-Brock T.H."/>
        </authorList>
    </citation>
    <scope>NUCLEOTIDE SEQUENCE [LARGE SCALE GENOMIC DNA]</scope>
</reference>
<evidence type="ECO:0008006" key="4">
    <source>
        <dbReference type="Google" id="ProtNLM"/>
    </source>
</evidence>
<reference evidence="2" key="2">
    <citation type="submission" date="2025-08" db="UniProtKB">
        <authorList>
            <consortium name="Ensembl"/>
        </authorList>
    </citation>
    <scope>IDENTIFICATION</scope>
</reference>
<keyword evidence="1" id="KW-0812">Transmembrane</keyword>
<dbReference type="Proteomes" id="UP000472268">
    <property type="component" value="Chromosome 12"/>
</dbReference>
<dbReference type="GeneID" id="115275437"/>